<organism evidence="2 3">
    <name type="scientific">Nocardioides marmoriginsengisoli</name>
    <dbReference type="NCBI Taxonomy" id="661483"/>
    <lineage>
        <taxon>Bacteria</taxon>
        <taxon>Bacillati</taxon>
        <taxon>Actinomycetota</taxon>
        <taxon>Actinomycetes</taxon>
        <taxon>Propionibacteriales</taxon>
        <taxon>Nocardioidaceae</taxon>
        <taxon>Nocardioides</taxon>
    </lineage>
</organism>
<dbReference type="SUPFAM" id="SSF56219">
    <property type="entry name" value="DNase I-like"/>
    <property type="match status" value="1"/>
</dbReference>
<dbReference type="Proteomes" id="UP000267128">
    <property type="component" value="Unassembled WGS sequence"/>
</dbReference>
<dbReference type="Gene3D" id="3.60.10.10">
    <property type="entry name" value="Endonuclease/exonuclease/phosphatase"/>
    <property type="match status" value="1"/>
</dbReference>
<accession>A0A3N0CQS8</accession>
<evidence type="ECO:0000256" key="1">
    <source>
        <dbReference type="SAM" id="MobiDB-lite"/>
    </source>
</evidence>
<feature type="region of interest" description="Disordered" evidence="1">
    <location>
        <begin position="209"/>
        <end position="230"/>
    </location>
</feature>
<sequence>MTTLASANILYTLAAPQAAEALELVLAEEPDLVALQEWYVSRLPILRRYGDVRLATVGRLPSVPVPAGRGGSSYHWVTTLADGNGVGARADRFDLLEARAVLNVGPARSERPDRFLRTEPPRFVALGIFRDRVVDRTVAVISYHLSAGVQSRGRYRADRPLLAARHQQEIRGLERLVAELQRDGHVVHAAGDSNLDGLRLAGLTSAWVGREDEPGTHGRGKRKIDDVHGPGPALDVRRVVTASDHQAILVTRKD</sequence>
<dbReference type="OrthoDB" id="3784743at2"/>
<dbReference type="AlphaFoldDB" id="A0A3N0CQS8"/>
<protein>
    <recommendedName>
        <fullName evidence="4">Endonuclease/exonuclease/phosphatase family protein</fullName>
    </recommendedName>
</protein>
<name>A0A3N0CQS8_9ACTN</name>
<comment type="caution">
    <text evidence="2">The sequence shown here is derived from an EMBL/GenBank/DDBJ whole genome shotgun (WGS) entry which is preliminary data.</text>
</comment>
<evidence type="ECO:0000313" key="3">
    <source>
        <dbReference type="Proteomes" id="UP000267128"/>
    </source>
</evidence>
<gene>
    <name evidence="2" type="ORF">EFK50_04700</name>
</gene>
<proteinExistence type="predicted"/>
<dbReference type="InterPro" id="IPR036691">
    <property type="entry name" value="Endo/exonu/phosph_ase_sf"/>
</dbReference>
<dbReference type="RefSeq" id="WP_123226366.1">
    <property type="nucleotide sequence ID" value="NZ_RJSE01000003.1"/>
</dbReference>
<evidence type="ECO:0008006" key="4">
    <source>
        <dbReference type="Google" id="ProtNLM"/>
    </source>
</evidence>
<evidence type="ECO:0000313" key="2">
    <source>
        <dbReference type="EMBL" id="RNL65263.1"/>
    </source>
</evidence>
<keyword evidence="3" id="KW-1185">Reference proteome</keyword>
<dbReference type="EMBL" id="RJSE01000003">
    <property type="protein sequence ID" value="RNL65263.1"/>
    <property type="molecule type" value="Genomic_DNA"/>
</dbReference>
<reference evidence="2 3" key="1">
    <citation type="submission" date="2018-11" db="EMBL/GenBank/DDBJ databases">
        <authorList>
            <person name="Li F."/>
        </authorList>
    </citation>
    <scope>NUCLEOTIDE SEQUENCE [LARGE SCALE GENOMIC DNA]</scope>
    <source>
        <strain evidence="2 3">Gsoil 097</strain>
    </source>
</reference>